<evidence type="ECO:0000259" key="2">
    <source>
        <dbReference type="PROSITE" id="PS50835"/>
    </source>
</evidence>
<keyword evidence="4" id="KW-1185">Reference proteome</keyword>
<protein>
    <recommendedName>
        <fullName evidence="2">Ig-like domain-containing protein</fullName>
    </recommendedName>
</protein>
<feature type="signal peptide" evidence="1">
    <location>
        <begin position="1"/>
        <end position="24"/>
    </location>
</feature>
<organism evidence="3 4">
    <name type="scientific">Flavobacterium chuncheonense</name>
    <dbReference type="NCBI Taxonomy" id="2026653"/>
    <lineage>
        <taxon>Bacteria</taxon>
        <taxon>Pseudomonadati</taxon>
        <taxon>Bacteroidota</taxon>
        <taxon>Flavobacteriia</taxon>
        <taxon>Flavobacteriales</taxon>
        <taxon>Flavobacteriaceae</taxon>
        <taxon>Flavobacterium</taxon>
    </lineage>
</organism>
<dbReference type="EMBL" id="JBHUPC010000012">
    <property type="protein sequence ID" value="MFD2891272.1"/>
    <property type="molecule type" value="Genomic_DNA"/>
</dbReference>
<dbReference type="Proteomes" id="UP001597534">
    <property type="component" value="Unassembled WGS sequence"/>
</dbReference>
<keyword evidence="1" id="KW-0732">Signal</keyword>
<reference evidence="4" key="1">
    <citation type="journal article" date="2019" name="Int. J. Syst. Evol. Microbiol.">
        <title>The Global Catalogue of Microorganisms (GCM) 10K type strain sequencing project: providing services to taxonomists for standard genome sequencing and annotation.</title>
        <authorList>
            <consortium name="The Broad Institute Genomics Platform"/>
            <consortium name="The Broad Institute Genome Sequencing Center for Infectious Disease"/>
            <person name="Wu L."/>
            <person name="Ma J."/>
        </authorList>
    </citation>
    <scope>NUCLEOTIDE SEQUENCE [LARGE SCALE GENOMIC DNA]</scope>
    <source>
        <strain evidence="4">KCTC 22671</strain>
    </source>
</reference>
<feature type="chain" id="PRO_5046166091" description="Ig-like domain-containing protein" evidence="1">
    <location>
        <begin position="25"/>
        <end position="133"/>
    </location>
</feature>
<proteinExistence type="predicted"/>
<dbReference type="InterPro" id="IPR007110">
    <property type="entry name" value="Ig-like_dom"/>
</dbReference>
<gene>
    <name evidence="3" type="ORF">ACFS5J_04505</name>
</gene>
<evidence type="ECO:0000256" key="1">
    <source>
        <dbReference type="SAM" id="SignalP"/>
    </source>
</evidence>
<evidence type="ECO:0000313" key="4">
    <source>
        <dbReference type="Proteomes" id="UP001597534"/>
    </source>
</evidence>
<dbReference type="PROSITE" id="PS50835">
    <property type="entry name" value="IG_LIKE"/>
    <property type="match status" value="1"/>
</dbReference>
<name>A0ABW5YK48_9FLAO</name>
<accession>A0ABW5YK48</accession>
<comment type="caution">
    <text evidence="3">The sequence shown here is derived from an EMBL/GenBank/DDBJ whole genome shotgun (WGS) entry which is preliminary data.</text>
</comment>
<feature type="domain" description="Ig-like" evidence="2">
    <location>
        <begin position="1"/>
        <end position="120"/>
    </location>
</feature>
<dbReference type="RefSeq" id="WP_379810837.1">
    <property type="nucleotide sequence ID" value="NZ_JBHUPC010000012.1"/>
</dbReference>
<evidence type="ECO:0000313" key="3">
    <source>
        <dbReference type="EMBL" id="MFD2891272.1"/>
    </source>
</evidence>
<sequence length="133" mass="14626">MKSLIVFCVLVLMLQLSCKISSIASLDNDTESASKRILGVWVRENSISDKIEFLTNGQIKRYEDNILIYTDYYAITNTCNGIDSGNNQLFLQVIDSNDGSFTCDIINSVDDGGNGILSLTTAGQGKLVVYLKQ</sequence>